<dbReference type="AlphaFoldDB" id="A0A5F8G3Y6"/>
<comment type="subcellular location">
    <subcellularLocation>
        <location evidence="1 10">Nucleus</location>
    </subcellularLocation>
</comment>
<feature type="region of interest" description="Disordered" evidence="11">
    <location>
        <begin position="564"/>
        <end position="604"/>
    </location>
</feature>
<evidence type="ECO:0000313" key="14">
    <source>
        <dbReference type="Proteomes" id="UP000002280"/>
    </source>
</evidence>
<dbReference type="GeneTree" id="ENSGT00390000002292"/>
<dbReference type="GO" id="GO:0008270">
    <property type="term" value="F:zinc ion binding"/>
    <property type="evidence" value="ECO:0007669"/>
    <property type="project" value="Ensembl"/>
</dbReference>
<evidence type="ECO:0000256" key="11">
    <source>
        <dbReference type="SAM" id="MobiDB-lite"/>
    </source>
</evidence>
<dbReference type="InParanoid" id="A0A5F8G3Y6"/>
<evidence type="ECO:0000256" key="2">
    <source>
        <dbReference type="ARBA" id="ARBA00007203"/>
    </source>
</evidence>
<evidence type="ECO:0000256" key="5">
    <source>
        <dbReference type="ARBA" id="ARBA00022728"/>
    </source>
</evidence>
<dbReference type="InterPro" id="IPR021715">
    <property type="entry name" value="Slu7_dom"/>
</dbReference>
<keyword evidence="4 10" id="KW-0507">mRNA processing</keyword>
<dbReference type="GO" id="GO:0000386">
    <property type="term" value="F:second spliceosomal transesterification activity"/>
    <property type="evidence" value="ECO:0007669"/>
    <property type="project" value="Ensembl"/>
</dbReference>
<protein>
    <recommendedName>
        <fullName evidence="3 10">Pre-mRNA-splicing factor SLU7</fullName>
    </recommendedName>
</protein>
<feature type="domain" description="Pre-mRNA-splicing factor SLU7" evidence="12">
    <location>
        <begin position="235"/>
        <end position="507"/>
    </location>
</feature>
<dbReference type="CTD" id="10569"/>
<evidence type="ECO:0000256" key="10">
    <source>
        <dbReference type="RuleBase" id="RU367071"/>
    </source>
</evidence>
<evidence type="ECO:0000256" key="1">
    <source>
        <dbReference type="ARBA" id="ARBA00004123"/>
    </source>
</evidence>
<dbReference type="Ensembl" id="ENSMODT00000070704.1">
    <property type="protein sequence ID" value="ENSMODP00000042172.1"/>
    <property type="gene ID" value="ENSMODG00000007968.4"/>
</dbReference>
<dbReference type="GO" id="GO:0005829">
    <property type="term" value="C:cytosol"/>
    <property type="evidence" value="ECO:0007669"/>
    <property type="project" value="Ensembl"/>
</dbReference>
<feature type="compositionally biased region" description="Basic and acidic residues" evidence="11">
    <location>
        <begin position="96"/>
        <end position="105"/>
    </location>
</feature>
<feature type="region of interest" description="Disordered" evidence="11">
    <location>
        <begin position="150"/>
        <end position="172"/>
    </location>
</feature>
<dbReference type="STRING" id="13616.ENSMODP00000042172"/>
<evidence type="ECO:0000256" key="4">
    <source>
        <dbReference type="ARBA" id="ARBA00022664"/>
    </source>
</evidence>
<dbReference type="GO" id="GO:0034605">
    <property type="term" value="P:cellular response to heat"/>
    <property type="evidence" value="ECO:0007669"/>
    <property type="project" value="Ensembl"/>
</dbReference>
<organism evidence="13 14">
    <name type="scientific">Monodelphis domestica</name>
    <name type="common">Gray short-tailed opossum</name>
    <dbReference type="NCBI Taxonomy" id="13616"/>
    <lineage>
        <taxon>Eukaryota</taxon>
        <taxon>Metazoa</taxon>
        <taxon>Chordata</taxon>
        <taxon>Craniata</taxon>
        <taxon>Vertebrata</taxon>
        <taxon>Euteleostomi</taxon>
        <taxon>Mammalia</taxon>
        <taxon>Metatheria</taxon>
        <taxon>Didelphimorphia</taxon>
        <taxon>Didelphidae</taxon>
        <taxon>Monodelphis</taxon>
    </lineage>
</organism>
<dbReference type="RefSeq" id="XP_056667518.1">
    <property type="nucleotide sequence ID" value="XM_056811540.1"/>
</dbReference>
<dbReference type="Bgee" id="ENSMODG00000007968">
    <property type="expression patterns" value="Expressed in blood and 20 other cell types or tissues"/>
</dbReference>
<dbReference type="Pfam" id="PF11708">
    <property type="entry name" value="Slu7"/>
    <property type="match status" value="1"/>
</dbReference>
<dbReference type="PANTHER" id="PTHR12942">
    <property type="entry name" value="STEP II SPLICING FACTOR SLU7"/>
    <property type="match status" value="1"/>
</dbReference>
<comment type="similarity">
    <text evidence="2 10">Belongs to the SLU7 family.</text>
</comment>
<evidence type="ECO:0000256" key="7">
    <source>
        <dbReference type="ARBA" id="ARBA00023242"/>
    </source>
</evidence>
<feature type="compositionally biased region" description="Basic and acidic residues" evidence="11">
    <location>
        <begin position="629"/>
        <end position="650"/>
    </location>
</feature>
<dbReference type="InterPro" id="IPR039974">
    <property type="entry name" value="Splicing_factor_SLU7"/>
</dbReference>
<gene>
    <name evidence="13" type="primary">SLU7</name>
</gene>
<dbReference type="GeneID" id="100030408"/>
<name>A0A5F8G3Y6_MONDO</name>
<proteinExistence type="inferred from homology"/>
<dbReference type="GO" id="GO:0006886">
    <property type="term" value="P:intracellular protein transport"/>
    <property type="evidence" value="ECO:0007669"/>
    <property type="project" value="Ensembl"/>
</dbReference>
<dbReference type="OMA" id="KYAWESQ"/>
<evidence type="ECO:0000256" key="9">
    <source>
        <dbReference type="ARBA" id="ARBA00046810"/>
    </source>
</evidence>
<dbReference type="GO" id="GO:0071013">
    <property type="term" value="C:catalytic step 2 spliceosome"/>
    <property type="evidence" value="ECO:0007669"/>
    <property type="project" value="Ensembl"/>
</dbReference>
<evidence type="ECO:0000256" key="8">
    <source>
        <dbReference type="ARBA" id="ARBA00045201"/>
    </source>
</evidence>
<comment type="function">
    <text evidence="8">Required for pre-mRNA splicing as component of the spliceosome. Participates in the second catalytic step of pre-mRNA splicing, when the free hydroxyl group of exon I attacks the 3'-splice site to generate spliced mRNA and the excised lariat intron. Required for holding exon 1 properly in the spliceosome and for correct AG identification when more than one possible AG exists in 3'-splicing site region. May be involved in the activation of proximal AG. Probably also involved in alternative splicing regulation.</text>
</comment>
<evidence type="ECO:0000259" key="12">
    <source>
        <dbReference type="Pfam" id="PF11708"/>
    </source>
</evidence>
<dbReference type="GO" id="GO:0000380">
    <property type="term" value="P:alternative mRNA splicing, via spliceosome"/>
    <property type="evidence" value="ECO:0007669"/>
    <property type="project" value="Ensembl"/>
</dbReference>
<dbReference type="GO" id="GO:0016607">
    <property type="term" value="C:nuclear speck"/>
    <property type="evidence" value="ECO:0007669"/>
    <property type="project" value="Ensembl"/>
</dbReference>
<dbReference type="OrthoDB" id="249612at2759"/>
<evidence type="ECO:0000313" key="13">
    <source>
        <dbReference type="Ensembl" id="ENSMODP00000042172.1"/>
    </source>
</evidence>
<reference evidence="13" key="2">
    <citation type="submission" date="2025-08" db="UniProtKB">
        <authorList>
            <consortium name="Ensembl"/>
        </authorList>
    </citation>
    <scope>IDENTIFICATION</scope>
</reference>
<comment type="function">
    <text evidence="10">Involved in pre-mRNA splicing.</text>
</comment>
<dbReference type="GO" id="GO:0000389">
    <property type="term" value="P:mRNA 3'-splice site recognition"/>
    <property type="evidence" value="ECO:0007669"/>
    <property type="project" value="Ensembl"/>
</dbReference>
<reference evidence="13 14" key="1">
    <citation type="journal article" date="2007" name="Nature">
        <title>Genome of the marsupial Monodelphis domestica reveals innovation in non-coding sequences.</title>
        <authorList>
            <person name="Mikkelsen T.S."/>
            <person name="Wakefield M.J."/>
            <person name="Aken B."/>
            <person name="Amemiya C.T."/>
            <person name="Chang J.L."/>
            <person name="Duke S."/>
            <person name="Garber M."/>
            <person name="Gentles A.J."/>
            <person name="Goodstadt L."/>
            <person name="Heger A."/>
            <person name="Jurka J."/>
            <person name="Kamal M."/>
            <person name="Mauceli E."/>
            <person name="Searle S.M."/>
            <person name="Sharpe T."/>
            <person name="Baker M.L."/>
            <person name="Batzer M.A."/>
            <person name="Benos P.V."/>
            <person name="Belov K."/>
            <person name="Clamp M."/>
            <person name="Cook A."/>
            <person name="Cuff J."/>
            <person name="Das R."/>
            <person name="Davidow L."/>
            <person name="Deakin J.E."/>
            <person name="Fazzari M.J."/>
            <person name="Glass J.L."/>
            <person name="Grabherr M."/>
            <person name="Greally J.M."/>
            <person name="Gu W."/>
            <person name="Hore T.A."/>
            <person name="Huttley G.A."/>
            <person name="Kleber M."/>
            <person name="Jirtle R.L."/>
            <person name="Koina E."/>
            <person name="Lee J.T."/>
            <person name="Mahony S."/>
            <person name="Marra M.A."/>
            <person name="Miller R.D."/>
            <person name="Nicholls R.D."/>
            <person name="Oda M."/>
            <person name="Papenfuss A.T."/>
            <person name="Parra Z.E."/>
            <person name="Pollock D.D."/>
            <person name="Ray D.A."/>
            <person name="Schein J.E."/>
            <person name="Speed T.P."/>
            <person name="Thompson K."/>
            <person name="VandeBerg J.L."/>
            <person name="Wade C.M."/>
            <person name="Walker J.A."/>
            <person name="Waters P.D."/>
            <person name="Webber C."/>
            <person name="Weidman J.R."/>
            <person name="Xie X."/>
            <person name="Zody M.C."/>
            <person name="Baldwin J."/>
            <person name="Abdouelleil A."/>
            <person name="Abdulkadir J."/>
            <person name="Abebe A."/>
            <person name="Abera B."/>
            <person name="Abreu J."/>
            <person name="Acer S.C."/>
            <person name="Aftuck L."/>
            <person name="Alexander A."/>
            <person name="An P."/>
            <person name="Anderson E."/>
            <person name="Anderson S."/>
            <person name="Arachi H."/>
            <person name="Azer M."/>
            <person name="Bachantsang P."/>
            <person name="Barry A."/>
            <person name="Bayul T."/>
            <person name="Berlin A."/>
            <person name="Bessette D."/>
            <person name="Bloom T."/>
            <person name="Bloom T."/>
            <person name="Boguslavskiy L."/>
            <person name="Bonnet C."/>
            <person name="Boukhgalter B."/>
            <person name="Bourzgui I."/>
            <person name="Brown A."/>
            <person name="Cahill P."/>
            <person name="Channer S."/>
            <person name="Cheshatsang Y."/>
            <person name="Chuda L."/>
            <person name="Citroen M."/>
            <person name="Collymore A."/>
            <person name="Cooke P."/>
            <person name="Costello M."/>
            <person name="D'Aco K."/>
            <person name="Daza R."/>
            <person name="De Haan G."/>
            <person name="DeGray S."/>
            <person name="DeMaso C."/>
            <person name="Dhargay N."/>
            <person name="Dooley K."/>
            <person name="Dooley E."/>
            <person name="Doricent M."/>
            <person name="Dorje P."/>
            <person name="Dorjee K."/>
            <person name="Dupes A."/>
            <person name="Elong R."/>
            <person name="Falk J."/>
            <person name="Farina A."/>
            <person name="Faro S."/>
            <person name="Ferguson D."/>
            <person name="Fisher S."/>
            <person name="Foley C.D."/>
            <person name="Franke A."/>
            <person name="Friedrich D."/>
            <person name="Gadbois L."/>
            <person name="Gearin G."/>
            <person name="Gearin C.R."/>
            <person name="Giannoukos G."/>
            <person name="Goode T."/>
            <person name="Graham J."/>
            <person name="Grandbois E."/>
            <person name="Grewal S."/>
            <person name="Gyaltsen K."/>
            <person name="Hafez N."/>
            <person name="Hagos B."/>
            <person name="Hall J."/>
            <person name="Henson C."/>
            <person name="Hollinger A."/>
            <person name="Honan T."/>
            <person name="Huard M.D."/>
            <person name="Hughes L."/>
            <person name="Hurhula B."/>
            <person name="Husby M.E."/>
            <person name="Kamat A."/>
            <person name="Kanga B."/>
            <person name="Kashin S."/>
            <person name="Khazanovich D."/>
            <person name="Kisner P."/>
            <person name="Lance K."/>
            <person name="Lara M."/>
            <person name="Lee W."/>
            <person name="Lennon N."/>
            <person name="Letendre F."/>
            <person name="LeVine R."/>
            <person name="Lipovsky A."/>
            <person name="Liu X."/>
            <person name="Liu J."/>
            <person name="Liu S."/>
            <person name="Lokyitsang T."/>
            <person name="Lokyitsang Y."/>
            <person name="Lubonja R."/>
            <person name="Lui A."/>
            <person name="MacDonald P."/>
            <person name="Magnisalis V."/>
            <person name="Maru K."/>
            <person name="Matthews C."/>
            <person name="McCusker W."/>
            <person name="McDonough S."/>
            <person name="Mehta T."/>
            <person name="Meldrim J."/>
            <person name="Meneus L."/>
            <person name="Mihai O."/>
            <person name="Mihalev A."/>
            <person name="Mihova T."/>
            <person name="Mittelman R."/>
            <person name="Mlenga V."/>
            <person name="Montmayeur A."/>
            <person name="Mulrain L."/>
            <person name="Navidi A."/>
            <person name="Naylor J."/>
            <person name="Negash T."/>
            <person name="Nguyen T."/>
            <person name="Nguyen N."/>
            <person name="Nicol R."/>
            <person name="Norbu C."/>
            <person name="Norbu N."/>
            <person name="Novod N."/>
            <person name="O'Neill B."/>
            <person name="Osman S."/>
            <person name="Markiewicz E."/>
            <person name="Oyono O.L."/>
            <person name="Patti C."/>
            <person name="Phunkhang P."/>
            <person name="Pierre F."/>
            <person name="Priest M."/>
            <person name="Raghuraman S."/>
            <person name="Rege F."/>
            <person name="Reyes R."/>
            <person name="Rise C."/>
            <person name="Rogov P."/>
            <person name="Ross K."/>
            <person name="Ryan E."/>
            <person name="Settipalli S."/>
            <person name="Shea T."/>
            <person name="Sherpa N."/>
            <person name="Shi L."/>
            <person name="Shih D."/>
            <person name="Sparrow T."/>
            <person name="Spaulding J."/>
            <person name="Stalker J."/>
            <person name="Stange-Thomann N."/>
            <person name="Stavropoulos S."/>
            <person name="Stone C."/>
            <person name="Strader C."/>
            <person name="Tesfaye S."/>
            <person name="Thomson T."/>
            <person name="Thoulutsang Y."/>
            <person name="Thoulutsang D."/>
            <person name="Topham K."/>
            <person name="Topping I."/>
            <person name="Tsamla T."/>
            <person name="Vassiliev H."/>
            <person name="Vo A."/>
            <person name="Wangchuk T."/>
            <person name="Wangdi T."/>
            <person name="Weiand M."/>
            <person name="Wilkinson J."/>
            <person name="Wilson A."/>
            <person name="Yadav S."/>
            <person name="Young G."/>
            <person name="Yu Q."/>
            <person name="Zembek L."/>
            <person name="Zhong D."/>
            <person name="Zimmer A."/>
            <person name="Zwirko Z."/>
            <person name="Jaffe D.B."/>
            <person name="Alvarez P."/>
            <person name="Brockman W."/>
            <person name="Butler J."/>
            <person name="Chin C."/>
            <person name="Gnerre S."/>
            <person name="MacCallum I."/>
            <person name="Graves J.A."/>
            <person name="Ponting C.P."/>
            <person name="Breen M."/>
            <person name="Samollow P.B."/>
            <person name="Lander E.S."/>
            <person name="Lindblad-Toh K."/>
        </authorList>
    </citation>
    <scope>NUCLEOTIDE SEQUENCE [LARGE SCALE GENOMIC DNA]</scope>
</reference>
<keyword evidence="14" id="KW-1185">Reference proteome</keyword>
<dbReference type="Proteomes" id="UP000002280">
    <property type="component" value="Chromosome 1"/>
</dbReference>
<feature type="compositionally biased region" description="Basic residues" evidence="11">
    <location>
        <begin position="571"/>
        <end position="581"/>
    </location>
</feature>
<feature type="region of interest" description="Disordered" evidence="11">
    <location>
        <begin position="110"/>
        <end position="136"/>
    </location>
</feature>
<sequence>MGYNLVSPTLTFHLDSAWFEFKGKRYNCSGYFQLPSPLLSIFCVVFTHWTINSLRTGTSYLYLICLAHNITGTMSAAVAEAINTAPSGGSNDMGLEEPKKMTREDWRKKKELEEQRKLGNAPAEVDEEGKDINPHIPQYISSVPWYIDPSKRPTLKHQRPQPEKQKEYSSSGEWYKRGVKENIVTTKYRKGACENCGALTHKKKDCFERPRRVGAKFTGTNIAPDEHIQPQLMFDYDGKRDRWNGYNSEEHMKIVEEYAKVDLAKRTLKAQKLQEELASGKLMEQVNSPKHQWGEEEPNSQTERDHNSEDEDEDKYADDIDMPGQNFDSKRRITVRNLRIREDIAKYLRNLDPNSAYYDPKTRAMRENPYANAGKNPDEVSYAGDNFVRYTGDTISMAQTQLFAWEAYDKGSEVHLQADPTKLELLYKSFKVKKEDFKEQQKESILEKYGGQEHLDAPPSELLLAQTEDYVEYSRHGTIIKGQERAVACSKYEEDVKINNHTHIWGSYWKEGRWGYKCCHSFVKFSYCTGEAGKEIANADEYIPDDAEGEEQTNRPKTLMEIHQEKQKEEKKKKKKKKHRKSSSDSEGEEKKKHEKLKKALNAEEARLLHVKEIMQLDERKRPYNSMYEAREPTEEEMEAYRMKRQRPDDPMASFLGQQ</sequence>
<dbReference type="GO" id="GO:0008380">
    <property type="term" value="P:RNA splicing"/>
    <property type="evidence" value="ECO:0000318"/>
    <property type="project" value="GO_Central"/>
</dbReference>
<dbReference type="PANTHER" id="PTHR12942:SF2">
    <property type="entry name" value="PRE-MRNA-SPLICING FACTOR SLU7"/>
    <property type="match status" value="1"/>
</dbReference>
<evidence type="ECO:0000256" key="3">
    <source>
        <dbReference type="ARBA" id="ARBA00021377"/>
    </source>
</evidence>
<keyword evidence="6 10" id="KW-0508">mRNA splicing</keyword>
<evidence type="ECO:0000256" key="6">
    <source>
        <dbReference type="ARBA" id="ARBA00023187"/>
    </source>
</evidence>
<feature type="compositionally biased region" description="Acidic residues" evidence="11">
    <location>
        <begin position="308"/>
        <end position="321"/>
    </location>
</feature>
<dbReference type="GO" id="GO:0030532">
    <property type="term" value="C:small nuclear ribonucleoprotein complex"/>
    <property type="evidence" value="ECO:0007669"/>
    <property type="project" value="Ensembl"/>
</dbReference>
<accession>A0A5F8G3Y6</accession>
<dbReference type="FunCoup" id="A0A5F8G3Y6">
    <property type="interactions" value="4049"/>
</dbReference>
<keyword evidence="7 10" id="KW-0539">Nucleus</keyword>
<comment type="subunit">
    <text evidence="10">Associated with the spliceosome.</text>
</comment>
<keyword evidence="5 10" id="KW-0747">Spliceosome</keyword>
<dbReference type="GO" id="GO:0005681">
    <property type="term" value="C:spliceosomal complex"/>
    <property type="evidence" value="ECO:0000318"/>
    <property type="project" value="GO_Central"/>
</dbReference>
<feature type="region of interest" description="Disordered" evidence="11">
    <location>
        <begin position="279"/>
        <end position="327"/>
    </location>
</feature>
<dbReference type="GO" id="GO:0030628">
    <property type="term" value="F:pre-mRNA 3'-splice site binding"/>
    <property type="evidence" value="ECO:0007669"/>
    <property type="project" value="UniProtKB-UniRule"/>
</dbReference>
<reference evidence="13" key="3">
    <citation type="submission" date="2025-09" db="UniProtKB">
        <authorList>
            <consortium name="Ensembl"/>
        </authorList>
    </citation>
    <scope>IDENTIFICATION</scope>
</reference>
<feature type="region of interest" description="Disordered" evidence="11">
    <location>
        <begin position="625"/>
        <end position="659"/>
    </location>
</feature>
<feature type="region of interest" description="Disordered" evidence="11">
    <location>
        <begin position="86"/>
        <end position="105"/>
    </location>
</feature>
<comment type="subunit">
    <text evidence="9">Component of pre-catalytic, catalytic and post-catalytic spliceosomes. Associates with the spliceosome prior to recognition of the 3'-splice site for step II, probably during catalysis of step I.</text>
</comment>